<gene>
    <name evidence="1" type="ORF">OIU84_017444</name>
</gene>
<proteinExistence type="predicted"/>
<name>A0AAD6L1V9_9ROSI</name>
<accession>A0AAD6L1V9</accession>
<dbReference type="Proteomes" id="UP001162972">
    <property type="component" value="Chromosome 13"/>
</dbReference>
<comment type="caution">
    <text evidence="1">The sequence shown here is derived from an EMBL/GenBank/DDBJ whole genome shotgun (WGS) entry which is preliminary data.</text>
</comment>
<dbReference type="AlphaFoldDB" id="A0AAD6L1V9"/>
<sequence>MVKTEGKCAIDNHLIMDNLQGNDAEKNLIAKLDSAKSKLVKIAQMKSKLVAENNKMKQFIEQLKCSAKDFKTELLEMDIKTLEVEYEALLSDKAGEIDYLQSLQKQIKQFKVNVVNSFFLHFPEIGVSKYLMIWL</sequence>
<protein>
    <submittedName>
        <fullName evidence="1">Uncharacterized protein</fullName>
    </submittedName>
</protein>
<organism evidence="1 2">
    <name type="scientific">Salix udensis</name>
    <dbReference type="NCBI Taxonomy" id="889485"/>
    <lineage>
        <taxon>Eukaryota</taxon>
        <taxon>Viridiplantae</taxon>
        <taxon>Streptophyta</taxon>
        <taxon>Embryophyta</taxon>
        <taxon>Tracheophyta</taxon>
        <taxon>Spermatophyta</taxon>
        <taxon>Magnoliopsida</taxon>
        <taxon>eudicotyledons</taxon>
        <taxon>Gunneridae</taxon>
        <taxon>Pentapetalae</taxon>
        <taxon>rosids</taxon>
        <taxon>fabids</taxon>
        <taxon>Malpighiales</taxon>
        <taxon>Salicaceae</taxon>
        <taxon>Saliceae</taxon>
        <taxon>Salix</taxon>
    </lineage>
</organism>
<dbReference type="PANTHER" id="PTHR38353">
    <property type="entry name" value="TROPOMYOSIN"/>
    <property type="match status" value="1"/>
</dbReference>
<evidence type="ECO:0000313" key="2">
    <source>
        <dbReference type="Proteomes" id="UP001162972"/>
    </source>
</evidence>
<dbReference type="PANTHER" id="PTHR38353:SF2">
    <property type="entry name" value="TROPOMYOSIN"/>
    <property type="match status" value="1"/>
</dbReference>
<reference evidence="1 2" key="1">
    <citation type="journal article" date="2023" name="Int. J. Mol. Sci.">
        <title>De Novo Assembly and Annotation of 11 Diverse Shrub Willow (Salix) Genomes Reveals Novel Gene Organization in Sex-Linked Regions.</title>
        <authorList>
            <person name="Hyden B."/>
            <person name="Feng K."/>
            <person name="Yates T.B."/>
            <person name="Jawdy S."/>
            <person name="Cereghino C."/>
            <person name="Smart L.B."/>
            <person name="Muchero W."/>
        </authorList>
    </citation>
    <scope>NUCLEOTIDE SEQUENCE [LARGE SCALE GENOMIC DNA]</scope>
    <source>
        <tissue evidence="1">Shoot tip</tissue>
    </source>
</reference>
<dbReference type="EMBL" id="JAPFFJ010000002">
    <property type="protein sequence ID" value="KAJ6433741.1"/>
    <property type="molecule type" value="Genomic_DNA"/>
</dbReference>
<keyword evidence="2" id="KW-1185">Reference proteome</keyword>
<evidence type="ECO:0000313" key="1">
    <source>
        <dbReference type="EMBL" id="KAJ6433741.1"/>
    </source>
</evidence>